<keyword evidence="9" id="KW-1185">Reference proteome</keyword>
<keyword evidence="5" id="KW-0998">Cell outer membrane</keyword>
<dbReference type="RefSeq" id="WP_379845559.1">
    <property type="nucleotide sequence ID" value="NZ_JBHSMA010000003.1"/>
</dbReference>
<name>A0ABW0ICL9_9BACT</name>
<protein>
    <submittedName>
        <fullName evidence="8">RagB/SusD family nutrient uptake outer membrane protein</fullName>
    </submittedName>
</protein>
<reference evidence="9" key="1">
    <citation type="journal article" date="2019" name="Int. J. Syst. Evol. Microbiol.">
        <title>The Global Catalogue of Microorganisms (GCM) 10K type strain sequencing project: providing services to taxonomists for standard genome sequencing and annotation.</title>
        <authorList>
            <consortium name="The Broad Institute Genomics Platform"/>
            <consortium name="The Broad Institute Genome Sequencing Center for Infectious Disease"/>
            <person name="Wu L."/>
            <person name="Ma J."/>
        </authorList>
    </citation>
    <scope>NUCLEOTIDE SEQUENCE [LARGE SCALE GENOMIC DNA]</scope>
    <source>
        <strain evidence="9">CCUG 55250</strain>
    </source>
</reference>
<gene>
    <name evidence="8" type="ORF">ACFPMF_13220</name>
</gene>
<evidence type="ECO:0000256" key="2">
    <source>
        <dbReference type="ARBA" id="ARBA00006275"/>
    </source>
</evidence>
<proteinExistence type="inferred from homology"/>
<evidence type="ECO:0000256" key="1">
    <source>
        <dbReference type="ARBA" id="ARBA00004442"/>
    </source>
</evidence>
<accession>A0ABW0ICL9</accession>
<sequence>MKFIAYSLVLSAFLFQSCKDVTDVLDRTPIDKISEVDVWKDETLTKAYVTGLYSRFPFAAFDYNTLYNWTDEGTTSTGNASNMTMGTVSRSSEGNAYWDYIYVRDCNVFLDKIKIATISEATKKQLEGEVRFIRAYVYFEMMKRYGGVPLVDVVIDPFASVEEKYAVRATEEAIADFIDAELTTASGLLGTDATPRGKANKWTALALKARAMLWAASIAKFGTVNLNGLVGIPAAKANTYYTKASEAAEAVIASGKYSLFNGVPNDKAENYRKVFVTENNSEVIFEKVYNGPNLGHNWDAFTGPNQWAVRGGVCDPSLDFILGYENADGSMDQPVFGADNLYASGAEPFAKKDPRLFGTVFFQNDKWATGKVETYEGLDPSPTPNPTAVIRNPNTLYQGVPTVGIDSRTQAKDDFSTNSGFLNKKYLDDSEIKIPEGQSKTNWIVFRLAELYLTKAEAEFELGNAKKAVDALNMTRSRAGISLVTEATLTRDRIRTERRSELAFEGHRYWDLRRWRTAQAVLNTRIQGLQIILHHATGKYYFLPLNAESFTRVFRAEHYYNPITNSRIDNNSKLVENPLY</sequence>
<comment type="subcellular location">
    <subcellularLocation>
        <location evidence="1">Cell outer membrane</location>
    </subcellularLocation>
</comment>
<feature type="domain" description="RagB/SusD" evidence="6">
    <location>
        <begin position="282"/>
        <end position="580"/>
    </location>
</feature>
<evidence type="ECO:0000256" key="4">
    <source>
        <dbReference type="ARBA" id="ARBA00023136"/>
    </source>
</evidence>
<feature type="domain" description="SusD-like N-terminal" evidence="7">
    <location>
        <begin position="77"/>
        <end position="213"/>
    </location>
</feature>
<dbReference type="CDD" id="cd08977">
    <property type="entry name" value="SusD"/>
    <property type="match status" value="1"/>
</dbReference>
<dbReference type="SUPFAM" id="SSF48452">
    <property type="entry name" value="TPR-like"/>
    <property type="match status" value="1"/>
</dbReference>
<keyword evidence="4" id="KW-0472">Membrane</keyword>
<comment type="similarity">
    <text evidence="2">Belongs to the SusD family.</text>
</comment>
<evidence type="ECO:0000313" key="8">
    <source>
        <dbReference type="EMBL" id="MFC5410280.1"/>
    </source>
</evidence>
<comment type="caution">
    <text evidence="8">The sequence shown here is derived from an EMBL/GenBank/DDBJ whole genome shotgun (WGS) entry which is preliminary data.</text>
</comment>
<dbReference type="InterPro" id="IPR012944">
    <property type="entry name" value="SusD_RagB_dom"/>
</dbReference>
<dbReference type="PROSITE" id="PS51257">
    <property type="entry name" value="PROKAR_LIPOPROTEIN"/>
    <property type="match status" value="1"/>
</dbReference>
<evidence type="ECO:0000259" key="6">
    <source>
        <dbReference type="Pfam" id="PF07980"/>
    </source>
</evidence>
<dbReference type="Gene3D" id="1.25.40.390">
    <property type="match status" value="1"/>
</dbReference>
<dbReference type="Pfam" id="PF07980">
    <property type="entry name" value="SusD_RagB"/>
    <property type="match status" value="1"/>
</dbReference>
<dbReference type="EMBL" id="JBHSMA010000003">
    <property type="protein sequence ID" value="MFC5410280.1"/>
    <property type="molecule type" value="Genomic_DNA"/>
</dbReference>
<dbReference type="InterPro" id="IPR033985">
    <property type="entry name" value="SusD-like_N"/>
</dbReference>
<dbReference type="Pfam" id="PF14322">
    <property type="entry name" value="SusD-like_3"/>
    <property type="match status" value="1"/>
</dbReference>
<evidence type="ECO:0000256" key="3">
    <source>
        <dbReference type="ARBA" id="ARBA00022729"/>
    </source>
</evidence>
<dbReference type="InterPro" id="IPR011990">
    <property type="entry name" value="TPR-like_helical_dom_sf"/>
</dbReference>
<organism evidence="8 9">
    <name type="scientific">Larkinella bovis</name>
    <dbReference type="NCBI Taxonomy" id="683041"/>
    <lineage>
        <taxon>Bacteria</taxon>
        <taxon>Pseudomonadati</taxon>
        <taxon>Bacteroidota</taxon>
        <taxon>Cytophagia</taxon>
        <taxon>Cytophagales</taxon>
        <taxon>Spirosomataceae</taxon>
        <taxon>Larkinella</taxon>
    </lineage>
</organism>
<evidence type="ECO:0000256" key="5">
    <source>
        <dbReference type="ARBA" id="ARBA00023237"/>
    </source>
</evidence>
<keyword evidence="3" id="KW-0732">Signal</keyword>
<evidence type="ECO:0000313" key="9">
    <source>
        <dbReference type="Proteomes" id="UP001596106"/>
    </source>
</evidence>
<dbReference type="Proteomes" id="UP001596106">
    <property type="component" value="Unassembled WGS sequence"/>
</dbReference>
<evidence type="ECO:0000259" key="7">
    <source>
        <dbReference type="Pfam" id="PF14322"/>
    </source>
</evidence>